<evidence type="ECO:0000256" key="1">
    <source>
        <dbReference type="ARBA" id="ARBA00022801"/>
    </source>
</evidence>
<name>A0A4Y3WWK6_9PSEU</name>
<feature type="domain" description="AB hydrolase-1" evidence="2">
    <location>
        <begin position="16"/>
        <end position="239"/>
    </location>
</feature>
<dbReference type="SUPFAM" id="SSF53474">
    <property type="entry name" value="alpha/beta-Hydrolases"/>
    <property type="match status" value="1"/>
</dbReference>
<sequence length="262" mass="27942">MGVLLHHTVDGLEEGPVLVLAGSLGSTLEMWEPNVPALGRRLRVVRIDQRGHGRSPAPPGPYTIAELADDFLTTLDSLGLRDVAWCGLSMGAMIGMHIASEHPGRISALTLCATSARFEPAPWRQRIADVEEHGLGPLAPRIVGRWFTPAWAAAHPVAVARAREWVGDTTQPGYLGCCEAIATWDHVDRLDAIRAPTLVLAGEADPVAPAEPHAQLLRSAIDGARLETLPASHLLNIEAAEQVNRLVVDHVLDAVQGPGSSS</sequence>
<dbReference type="PRINTS" id="PR00111">
    <property type="entry name" value="ABHYDROLASE"/>
</dbReference>
<dbReference type="InterPro" id="IPR000073">
    <property type="entry name" value="AB_hydrolase_1"/>
</dbReference>
<dbReference type="GO" id="GO:0047570">
    <property type="term" value="F:3-oxoadipate enol-lactonase activity"/>
    <property type="evidence" value="ECO:0007669"/>
    <property type="project" value="InterPro"/>
</dbReference>
<organism evidence="3 4">
    <name type="scientific">Pseudonocardia hydrocarbonoxydans</name>
    <dbReference type="NCBI Taxonomy" id="76726"/>
    <lineage>
        <taxon>Bacteria</taxon>
        <taxon>Bacillati</taxon>
        <taxon>Actinomycetota</taxon>
        <taxon>Actinomycetes</taxon>
        <taxon>Pseudonocardiales</taxon>
        <taxon>Pseudonocardiaceae</taxon>
        <taxon>Pseudonocardia</taxon>
    </lineage>
</organism>
<dbReference type="Gene3D" id="3.40.50.1820">
    <property type="entry name" value="alpha/beta hydrolase"/>
    <property type="match status" value="1"/>
</dbReference>
<dbReference type="NCBIfam" id="TIGR02427">
    <property type="entry name" value="protocat_pcaD"/>
    <property type="match status" value="1"/>
</dbReference>
<dbReference type="GO" id="GO:0016020">
    <property type="term" value="C:membrane"/>
    <property type="evidence" value="ECO:0007669"/>
    <property type="project" value="TreeGrafter"/>
</dbReference>
<evidence type="ECO:0000259" key="2">
    <source>
        <dbReference type="Pfam" id="PF00561"/>
    </source>
</evidence>
<dbReference type="AlphaFoldDB" id="A0A4Y3WWK6"/>
<dbReference type="OrthoDB" id="3396704at2"/>
<evidence type="ECO:0000313" key="3">
    <source>
        <dbReference type="EMBL" id="GEC21746.1"/>
    </source>
</evidence>
<evidence type="ECO:0000313" key="4">
    <source>
        <dbReference type="Proteomes" id="UP000320338"/>
    </source>
</evidence>
<reference evidence="3 4" key="1">
    <citation type="submission" date="2019-06" db="EMBL/GenBank/DDBJ databases">
        <title>Whole genome shotgun sequence of Pseudonocardia hydrocarbonoxydans NBRC 14498.</title>
        <authorList>
            <person name="Hosoyama A."/>
            <person name="Uohara A."/>
            <person name="Ohji S."/>
            <person name="Ichikawa N."/>
        </authorList>
    </citation>
    <scope>NUCLEOTIDE SEQUENCE [LARGE SCALE GENOMIC DNA]</scope>
    <source>
        <strain evidence="3 4">NBRC 14498</strain>
    </source>
</reference>
<dbReference type="PANTHER" id="PTHR43798">
    <property type="entry name" value="MONOACYLGLYCEROL LIPASE"/>
    <property type="match status" value="1"/>
</dbReference>
<proteinExistence type="predicted"/>
<accession>A0A4Y3WWK6</accession>
<dbReference type="EMBL" id="BJNG01000036">
    <property type="protein sequence ID" value="GEC21746.1"/>
    <property type="molecule type" value="Genomic_DNA"/>
</dbReference>
<comment type="caution">
    <text evidence="3">The sequence shown here is derived from an EMBL/GenBank/DDBJ whole genome shotgun (WGS) entry which is preliminary data.</text>
</comment>
<protein>
    <submittedName>
        <fullName evidence="3">3-oxoadipate enol-lactonase</fullName>
    </submittedName>
</protein>
<keyword evidence="1" id="KW-0378">Hydrolase</keyword>
<gene>
    <name evidence="3" type="primary">pcaD_2</name>
    <name evidence="3" type="ORF">PHY01_40290</name>
</gene>
<dbReference type="InterPro" id="IPR026968">
    <property type="entry name" value="PcaD/CatD"/>
</dbReference>
<dbReference type="GO" id="GO:0042952">
    <property type="term" value="P:beta-ketoadipate pathway"/>
    <property type="evidence" value="ECO:0007669"/>
    <property type="project" value="InterPro"/>
</dbReference>
<dbReference type="InterPro" id="IPR029058">
    <property type="entry name" value="AB_hydrolase_fold"/>
</dbReference>
<dbReference type="RefSeq" id="WP_141280605.1">
    <property type="nucleotide sequence ID" value="NZ_BAAARZ010000039.1"/>
</dbReference>
<keyword evidence="4" id="KW-1185">Reference proteome</keyword>
<dbReference type="InterPro" id="IPR050266">
    <property type="entry name" value="AB_hydrolase_sf"/>
</dbReference>
<dbReference type="PANTHER" id="PTHR43798:SF31">
    <property type="entry name" value="AB HYDROLASE SUPERFAMILY PROTEIN YCLE"/>
    <property type="match status" value="1"/>
</dbReference>
<dbReference type="Proteomes" id="UP000320338">
    <property type="component" value="Unassembled WGS sequence"/>
</dbReference>
<dbReference type="Pfam" id="PF00561">
    <property type="entry name" value="Abhydrolase_1"/>
    <property type="match status" value="1"/>
</dbReference>